<reference evidence="4 5" key="1">
    <citation type="journal article" date="2019" name="Int. J. Syst. Evol. Microbiol.">
        <title>Capsulimonas corticalis gen. nov., sp. nov., an aerobic capsulated bacterium, of a novel bacterial order, Capsulimonadales ord. nov., of the class Armatimonadia of the phylum Armatimonadetes.</title>
        <authorList>
            <person name="Li J."/>
            <person name="Kudo C."/>
            <person name="Tonouchi A."/>
        </authorList>
    </citation>
    <scope>NUCLEOTIDE SEQUENCE [LARGE SCALE GENOMIC DNA]</scope>
    <source>
        <strain evidence="4 5">AX-7</strain>
    </source>
</reference>
<dbReference type="InterPro" id="IPR003313">
    <property type="entry name" value="AraC-bd"/>
</dbReference>
<dbReference type="InterPro" id="IPR018060">
    <property type="entry name" value="HTH_AraC"/>
</dbReference>
<dbReference type="EMBL" id="AP025739">
    <property type="protein sequence ID" value="BDI28867.1"/>
    <property type="molecule type" value="Genomic_DNA"/>
</dbReference>
<keyword evidence="2" id="KW-0238">DNA-binding</keyword>
<gene>
    <name evidence="4" type="ORF">CCAX7_009180</name>
</gene>
<keyword evidence="1" id="KW-0805">Transcription regulation</keyword>
<evidence type="ECO:0000256" key="3">
    <source>
        <dbReference type="ARBA" id="ARBA00023163"/>
    </source>
</evidence>
<dbReference type="InterPro" id="IPR009057">
    <property type="entry name" value="Homeodomain-like_sf"/>
</dbReference>
<dbReference type="PANTHER" id="PTHR43280">
    <property type="entry name" value="ARAC-FAMILY TRANSCRIPTIONAL REGULATOR"/>
    <property type="match status" value="1"/>
</dbReference>
<dbReference type="PROSITE" id="PS01124">
    <property type="entry name" value="HTH_ARAC_FAMILY_2"/>
    <property type="match status" value="1"/>
</dbReference>
<dbReference type="Pfam" id="PF02311">
    <property type="entry name" value="AraC_binding"/>
    <property type="match status" value="1"/>
</dbReference>
<protein>
    <submittedName>
        <fullName evidence="4">Transcriptional regulator</fullName>
    </submittedName>
</protein>
<dbReference type="KEGG" id="ccot:CCAX7_009180"/>
<accession>A0A402CU76</accession>
<proteinExistence type="predicted"/>
<dbReference type="PANTHER" id="PTHR43280:SF10">
    <property type="entry name" value="REGULATORY PROTEIN POCR"/>
    <property type="match status" value="1"/>
</dbReference>
<keyword evidence="5" id="KW-1185">Reference proteome</keyword>
<evidence type="ECO:0000256" key="2">
    <source>
        <dbReference type="ARBA" id="ARBA00023125"/>
    </source>
</evidence>
<evidence type="ECO:0000256" key="1">
    <source>
        <dbReference type="ARBA" id="ARBA00023015"/>
    </source>
</evidence>
<dbReference type="SMART" id="SM00342">
    <property type="entry name" value="HTH_ARAC"/>
    <property type="match status" value="1"/>
</dbReference>
<dbReference type="SUPFAM" id="SSF46689">
    <property type="entry name" value="Homeodomain-like"/>
    <property type="match status" value="1"/>
</dbReference>
<dbReference type="Proteomes" id="UP000287394">
    <property type="component" value="Chromosome"/>
</dbReference>
<dbReference type="Pfam" id="PF12833">
    <property type="entry name" value="HTH_18"/>
    <property type="match status" value="1"/>
</dbReference>
<dbReference type="AlphaFoldDB" id="A0A402CU76"/>
<dbReference type="RefSeq" id="WP_119320923.1">
    <property type="nucleotide sequence ID" value="NZ_AP025739.1"/>
</dbReference>
<name>A0A402CU76_9BACT</name>
<dbReference type="Gene3D" id="1.10.10.60">
    <property type="entry name" value="Homeodomain-like"/>
    <property type="match status" value="2"/>
</dbReference>
<keyword evidence="3" id="KW-0804">Transcription</keyword>
<organism evidence="4 5">
    <name type="scientific">Capsulimonas corticalis</name>
    <dbReference type="NCBI Taxonomy" id="2219043"/>
    <lineage>
        <taxon>Bacteria</taxon>
        <taxon>Bacillati</taxon>
        <taxon>Armatimonadota</taxon>
        <taxon>Armatimonadia</taxon>
        <taxon>Capsulimonadales</taxon>
        <taxon>Capsulimonadaceae</taxon>
        <taxon>Capsulimonas</taxon>
    </lineage>
</organism>
<dbReference type="InterPro" id="IPR037923">
    <property type="entry name" value="HTH-like"/>
</dbReference>
<dbReference type="GO" id="GO:0043565">
    <property type="term" value="F:sequence-specific DNA binding"/>
    <property type="evidence" value="ECO:0007669"/>
    <property type="project" value="InterPro"/>
</dbReference>
<evidence type="ECO:0000313" key="5">
    <source>
        <dbReference type="Proteomes" id="UP000287394"/>
    </source>
</evidence>
<dbReference type="SUPFAM" id="SSF51215">
    <property type="entry name" value="Regulatory protein AraC"/>
    <property type="match status" value="1"/>
</dbReference>
<dbReference type="OrthoDB" id="1050625at2"/>
<dbReference type="GO" id="GO:0003700">
    <property type="term" value="F:DNA-binding transcription factor activity"/>
    <property type="evidence" value="ECO:0007669"/>
    <property type="project" value="InterPro"/>
</dbReference>
<dbReference type="FunCoup" id="A0A402CU76">
    <property type="interactions" value="18"/>
</dbReference>
<evidence type="ECO:0000313" key="4">
    <source>
        <dbReference type="EMBL" id="BDI28867.1"/>
    </source>
</evidence>
<sequence>MTNNDILPLDISAIHQRGAASPIHAGDAGQFLSRGIGRHPSRILSHFDLIYVQSGVLRIQEDSAAFEVKGGESLLLWPGRRHWGTEDYPPDLAFYWLHFAIRTDESDPQISPAISVPQHAVVARPRQLTELFRRYLDDQESPDRDQLSADLMVSLILCEISRAIRSGTEPVVERSPLANLAKQFIQANSHLPITTSSIAKSIDVNPNYLSRIFRRDFGITVTDAIHQSRMAQARFYLMENDYNVETIARLCGYDSAIYFRRVFHRLHAMSPLEYRRLYLKVHVIGY</sequence>